<protein>
    <submittedName>
        <fullName evidence="1">Transcriptional regulator</fullName>
    </submittedName>
</protein>
<dbReference type="EMBL" id="PNCG01001198">
    <property type="protein sequence ID" value="TMP64544.1"/>
    <property type="molecule type" value="Genomic_DNA"/>
</dbReference>
<accession>A0A5S3XYT0</accession>
<dbReference type="Gene3D" id="3.90.1150.10">
    <property type="entry name" value="Aspartate Aminotransferase, domain 1"/>
    <property type="match status" value="1"/>
</dbReference>
<evidence type="ECO:0000313" key="2">
    <source>
        <dbReference type="Proteomes" id="UP000305874"/>
    </source>
</evidence>
<organism evidence="1 2">
    <name type="scientific">Pseudoalteromonas ruthenica</name>
    <dbReference type="NCBI Taxonomy" id="151081"/>
    <lineage>
        <taxon>Bacteria</taxon>
        <taxon>Pseudomonadati</taxon>
        <taxon>Pseudomonadota</taxon>
        <taxon>Gammaproteobacteria</taxon>
        <taxon>Alteromonadales</taxon>
        <taxon>Pseudoalteromonadaceae</taxon>
        <taxon>Pseudoalteromonas</taxon>
    </lineage>
</organism>
<comment type="caution">
    <text evidence="1">The sequence shown here is derived from an EMBL/GenBank/DDBJ whole genome shotgun (WGS) entry which is preliminary data.</text>
</comment>
<reference evidence="1 2" key="1">
    <citation type="submission" date="2017-12" db="EMBL/GenBank/DDBJ databases">
        <authorList>
            <person name="Paulsen S."/>
            <person name="Gram L.K."/>
        </authorList>
    </citation>
    <scope>NUCLEOTIDE SEQUENCE [LARGE SCALE GENOMIC DNA]</scope>
    <source>
        <strain evidence="1 2">S2897</strain>
    </source>
</reference>
<evidence type="ECO:0000313" key="1">
    <source>
        <dbReference type="EMBL" id="TMP64544.1"/>
    </source>
</evidence>
<proteinExistence type="predicted"/>
<feature type="non-terminal residue" evidence="1">
    <location>
        <position position="62"/>
    </location>
</feature>
<dbReference type="InterPro" id="IPR015424">
    <property type="entry name" value="PyrdxlP-dep_Trfase"/>
</dbReference>
<reference evidence="2" key="2">
    <citation type="submission" date="2019-06" db="EMBL/GenBank/DDBJ databases">
        <title>Co-occurence of chitin degradation, pigmentation and bioactivity in marine Pseudoalteromonas.</title>
        <authorList>
            <person name="Sonnenschein E.C."/>
            <person name="Bech P.K."/>
        </authorList>
    </citation>
    <scope>NUCLEOTIDE SEQUENCE [LARGE SCALE GENOMIC DNA]</scope>
    <source>
        <strain evidence="2">S2897</strain>
    </source>
</reference>
<sequence>MCGYYVYRQALAKGISILPGRLFATGRQFEHCIRFSLANFHDTILWREAITELAEIIALQLK</sequence>
<dbReference type="SUPFAM" id="SSF53383">
    <property type="entry name" value="PLP-dependent transferases"/>
    <property type="match status" value="1"/>
</dbReference>
<name>A0A5S3XYT0_9GAMM</name>
<gene>
    <name evidence="1" type="ORF">CWC05_24430</name>
</gene>
<dbReference type="AlphaFoldDB" id="A0A5S3XYT0"/>
<dbReference type="InterPro" id="IPR015422">
    <property type="entry name" value="PyrdxlP-dep_Trfase_small"/>
</dbReference>
<dbReference type="Proteomes" id="UP000305874">
    <property type="component" value="Unassembled WGS sequence"/>
</dbReference>